<gene>
    <name evidence="4" type="ORF">Fmac_016661</name>
</gene>
<dbReference type="PANTHER" id="PTHR11926:SF1530">
    <property type="entry name" value="EF-HAND DOMAIN-CONTAINING PROTEIN"/>
    <property type="match status" value="1"/>
</dbReference>
<dbReference type="PANTHER" id="PTHR11926">
    <property type="entry name" value="GLUCOSYL/GLUCURONOSYL TRANSFERASES"/>
    <property type="match status" value="1"/>
</dbReference>
<organism evidence="4 5">
    <name type="scientific">Flemingia macrophylla</name>
    <dbReference type="NCBI Taxonomy" id="520843"/>
    <lineage>
        <taxon>Eukaryota</taxon>
        <taxon>Viridiplantae</taxon>
        <taxon>Streptophyta</taxon>
        <taxon>Embryophyta</taxon>
        <taxon>Tracheophyta</taxon>
        <taxon>Spermatophyta</taxon>
        <taxon>Magnoliopsida</taxon>
        <taxon>eudicotyledons</taxon>
        <taxon>Gunneridae</taxon>
        <taxon>Pentapetalae</taxon>
        <taxon>rosids</taxon>
        <taxon>fabids</taxon>
        <taxon>Fabales</taxon>
        <taxon>Fabaceae</taxon>
        <taxon>Papilionoideae</taxon>
        <taxon>50 kb inversion clade</taxon>
        <taxon>NPAAA clade</taxon>
        <taxon>indigoferoid/millettioid clade</taxon>
        <taxon>Phaseoleae</taxon>
        <taxon>Flemingia</taxon>
    </lineage>
</organism>
<dbReference type="Gene3D" id="3.40.50.2000">
    <property type="entry name" value="Glycogen Phosphorylase B"/>
    <property type="match status" value="2"/>
</dbReference>
<evidence type="ECO:0000256" key="1">
    <source>
        <dbReference type="ARBA" id="ARBA00009995"/>
    </source>
</evidence>
<reference evidence="4 5" key="1">
    <citation type="submission" date="2024-08" db="EMBL/GenBank/DDBJ databases">
        <title>Insights into the chromosomal genome structure of Flemingia macrophylla.</title>
        <authorList>
            <person name="Ding Y."/>
            <person name="Zhao Y."/>
            <person name="Bi W."/>
            <person name="Wu M."/>
            <person name="Zhao G."/>
            <person name="Gong Y."/>
            <person name="Li W."/>
            <person name="Zhang P."/>
        </authorList>
    </citation>
    <scope>NUCLEOTIDE SEQUENCE [LARGE SCALE GENOMIC DNA]</scope>
    <source>
        <strain evidence="4">DYQJB</strain>
        <tissue evidence="4">Leaf</tissue>
    </source>
</reference>
<dbReference type="EMBL" id="JBGMDY010000005">
    <property type="protein sequence ID" value="KAL2335448.1"/>
    <property type="molecule type" value="Genomic_DNA"/>
</dbReference>
<dbReference type="InterPro" id="IPR058980">
    <property type="entry name" value="Glyco_transf_N"/>
</dbReference>
<protein>
    <recommendedName>
        <fullName evidence="3">Glycosyltransferase N-terminal domain-containing protein</fullName>
    </recommendedName>
</protein>
<feature type="domain" description="Glycosyltransferase N-terminal" evidence="3">
    <location>
        <begin position="6"/>
        <end position="46"/>
    </location>
</feature>
<dbReference type="Pfam" id="PF00201">
    <property type="entry name" value="UDPGT"/>
    <property type="match status" value="1"/>
</dbReference>
<name>A0ABD1MIU7_9FABA</name>
<dbReference type="Proteomes" id="UP001603857">
    <property type="component" value="Unassembled WGS sequence"/>
</dbReference>
<dbReference type="GO" id="GO:0016740">
    <property type="term" value="F:transferase activity"/>
    <property type="evidence" value="ECO:0007669"/>
    <property type="project" value="UniProtKB-KW"/>
</dbReference>
<evidence type="ECO:0000313" key="4">
    <source>
        <dbReference type="EMBL" id="KAL2335448.1"/>
    </source>
</evidence>
<evidence type="ECO:0000313" key="5">
    <source>
        <dbReference type="Proteomes" id="UP001603857"/>
    </source>
</evidence>
<evidence type="ECO:0000259" key="3">
    <source>
        <dbReference type="Pfam" id="PF26168"/>
    </source>
</evidence>
<dbReference type="Pfam" id="PF26168">
    <property type="entry name" value="Glyco_transf_N"/>
    <property type="match status" value="1"/>
</dbReference>
<dbReference type="AlphaFoldDB" id="A0ABD1MIU7"/>
<accession>A0ABD1MIU7</accession>
<comment type="caution">
    <text evidence="4">The sequence shown here is derived from an EMBL/GenBank/DDBJ whole genome shotgun (WGS) entry which is preliminary data.</text>
</comment>
<proteinExistence type="inferred from homology"/>
<sequence>MNNPNVLIVPFPAQGHVNSLMNFSQKLVDHGCKITFVNTDFTHRRVMSSMVKQESLHDSPIKLVSIPDGLGPDDDRSDVGKLCDAILSTMPLMLEKFIEDINLNGGDKITCIISDVIMGWSLEVGSKLGIRGVQFWTSSATMFALLDNIPMLIEDGIIDSDGFPITKGTFQISPSMPKIDKGAIWWSNIYDPTTEKKVFKYLVRCLQNSNLSEWCICNTTYELEPGALSYVPKLLPVGPLVRSSDNTSATAGSMGQFWEEDHSCINWLNQQPHCSVLYVAFGSFTLFDQNQFNELALGLDLTNRPFLWVVRQDNKMAYPNEFLGSKGKIVDWAPQLKVISHPAIACFVSHCGWNSIIEGLCNGVPFLCWPYFTDQIYNKSYICDELKVGMGLNSDENGLVSRREIKKKLDQLLSDEQIRARSLELMEMVVNVSEGSGSSNNISRFVKWLKS</sequence>
<dbReference type="FunFam" id="3.40.50.2000:FF:000061">
    <property type="entry name" value="UDP-glycosyltransferase 83A1"/>
    <property type="match status" value="1"/>
</dbReference>
<keyword evidence="5" id="KW-1185">Reference proteome</keyword>
<dbReference type="CDD" id="cd03784">
    <property type="entry name" value="GT1_Gtf-like"/>
    <property type="match status" value="1"/>
</dbReference>
<dbReference type="SUPFAM" id="SSF53756">
    <property type="entry name" value="UDP-Glycosyltransferase/glycogen phosphorylase"/>
    <property type="match status" value="1"/>
</dbReference>
<dbReference type="InterPro" id="IPR002213">
    <property type="entry name" value="UDP_glucos_trans"/>
</dbReference>
<evidence type="ECO:0000256" key="2">
    <source>
        <dbReference type="ARBA" id="ARBA00022679"/>
    </source>
</evidence>
<keyword evidence="2" id="KW-0808">Transferase</keyword>
<comment type="similarity">
    <text evidence="1">Belongs to the UDP-glycosyltransferase family.</text>
</comment>
<dbReference type="FunFam" id="3.40.50.2000:FF:000133">
    <property type="entry name" value="UDP-glycosyltransferase 83A1"/>
    <property type="match status" value="1"/>
</dbReference>